<dbReference type="SUPFAM" id="SSF53850">
    <property type="entry name" value="Periplasmic binding protein-like II"/>
    <property type="match status" value="1"/>
</dbReference>
<keyword evidence="13" id="KW-0368">Histidine biosynthesis</keyword>
<feature type="domain" description="ATP phosphoribosyltransferase catalytic" evidence="16">
    <location>
        <begin position="48"/>
        <end position="201"/>
    </location>
</feature>
<dbReference type="InterPro" id="IPR013820">
    <property type="entry name" value="ATP_PRibTrfase_cat"/>
</dbReference>
<evidence type="ECO:0000256" key="10">
    <source>
        <dbReference type="ARBA" id="ARBA00022679"/>
    </source>
</evidence>
<evidence type="ECO:0000259" key="16">
    <source>
        <dbReference type="Pfam" id="PF01634"/>
    </source>
</evidence>
<dbReference type="PROSITE" id="PS01316">
    <property type="entry name" value="ATP_P_PHORIBOSYLTR"/>
    <property type="match status" value="1"/>
</dbReference>
<evidence type="ECO:0000256" key="5">
    <source>
        <dbReference type="ARBA" id="ARBA00011496"/>
    </source>
</evidence>
<evidence type="ECO:0000313" key="17">
    <source>
        <dbReference type="EMBL" id="POR03991.1"/>
    </source>
</evidence>
<dbReference type="RefSeq" id="WP_018525909.1">
    <property type="nucleotide sequence ID" value="NZ_LPWH01000051.1"/>
</dbReference>
<dbReference type="NCBIfam" id="TIGR00070">
    <property type="entry name" value="hisG"/>
    <property type="match status" value="1"/>
</dbReference>
<evidence type="ECO:0000256" key="11">
    <source>
        <dbReference type="ARBA" id="ARBA00022741"/>
    </source>
</evidence>
<evidence type="ECO:0000256" key="1">
    <source>
        <dbReference type="ARBA" id="ARBA00000915"/>
    </source>
</evidence>
<comment type="subcellular location">
    <subcellularLocation>
        <location evidence="2">Cytoplasm</location>
    </subcellularLocation>
</comment>
<proteinExistence type="inferred from homology"/>
<keyword evidence="7" id="KW-0963">Cytoplasm</keyword>
<evidence type="ECO:0000256" key="2">
    <source>
        <dbReference type="ARBA" id="ARBA00004496"/>
    </source>
</evidence>
<comment type="similarity">
    <text evidence="4">Belongs to the ATP phosphoribosyltransferase family. Short subfamily.</text>
</comment>
<comment type="pathway">
    <text evidence="3">Amino-acid biosynthesis; L-histidine biosynthesis; L-histidine from 5-phospho-alpha-D-ribose 1-diphosphate: step 1/9.</text>
</comment>
<comment type="function">
    <text evidence="14">Catalyzes the condensation of ATP and 5-phosphoribose 1-diphosphate to form N'-(5'-phosphoribosyl)-ATP (PR-ATP). Has a crucial role in the pathway because the rate of histidine biosynthesis seems to be controlled primarily by regulation of HisG enzymatic activity.</text>
</comment>
<dbReference type="InterPro" id="IPR024893">
    <property type="entry name" value="ATP_PRibTrfase_HisG_short"/>
</dbReference>
<dbReference type="AlphaFoldDB" id="A0A2S4JWV7"/>
<organism evidence="17 18">
    <name type="scientific">Alkalispirochaeta sphaeroplastigenens</name>
    <dbReference type="NCBI Taxonomy" id="1187066"/>
    <lineage>
        <taxon>Bacteria</taxon>
        <taxon>Pseudomonadati</taxon>
        <taxon>Spirochaetota</taxon>
        <taxon>Spirochaetia</taxon>
        <taxon>Spirochaetales</taxon>
        <taxon>Spirochaetaceae</taxon>
        <taxon>Alkalispirochaeta</taxon>
    </lineage>
</organism>
<keyword evidence="11" id="KW-0547">Nucleotide-binding</keyword>
<evidence type="ECO:0000256" key="12">
    <source>
        <dbReference type="ARBA" id="ARBA00022840"/>
    </source>
</evidence>
<dbReference type="EMBL" id="LPWH01000051">
    <property type="protein sequence ID" value="POR03991.1"/>
    <property type="molecule type" value="Genomic_DNA"/>
</dbReference>
<dbReference type="GO" id="GO:0005524">
    <property type="term" value="F:ATP binding"/>
    <property type="evidence" value="ECO:0007669"/>
    <property type="project" value="UniProtKB-KW"/>
</dbReference>
<dbReference type="GO" id="GO:0000105">
    <property type="term" value="P:L-histidine biosynthetic process"/>
    <property type="evidence" value="ECO:0007669"/>
    <property type="project" value="UniProtKB-UniRule"/>
</dbReference>
<reference evidence="18" key="1">
    <citation type="submission" date="2015-12" db="EMBL/GenBank/DDBJ databases">
        <authorList>
            <person name="Lodha T.D."/>
            <person name="Chintalapati S."/>
            <person name="Chintalapati V.R."/>
            <person name="Sravanthi T."/>
        </authorList>
    </citation>
    <scope>NUCLEOTIDE SEQUENCE [LARGE SCALE GENOMIC DNA]</scope>
    <source>
        <strain evidence="18">JC133</strain>
    </source>
</reference>
<keyword evidence="10 17" id="KW-0808">Transferase</keyword>
<evidence type="ECO:0000256" key="6">
    <source>
        <dbReference type="ARBA" id="ARBA00011946"/>
    </source>
</evidence>
<comment type="caution">
    <text evidence="17">The sequence shown here is derived from an EMBL/GenBank/DDBJ whole genome shotgun (WGS) entry which is preliminary data.</text>
</comment>
<dbReference type="UniPathway" id="UPA00031">
    <property type="reaction ID" value="UER00006"/>
</dbReference>
<gene>
    <name evidence="17" type="ORF">AU468_04820</name>
</gene>
<accession>A0A2S4JWV7</accession>
<dbReference type="GO" id="GO:0005737">
    <property type="term" value="C:cytoplasm"/>
    <property type="evidence" value="ECO:0007669"/>
    <property type="project" value="UniProtKB-SubCell"/>
</dbReference>
<dbReference type="Proteomes" id="UP000237350">
    <property type="component" value="Unassembled WGS sequence"/>
</dbReference>
<comment type="subunit">
    <text evidence="5">Heteromultimer composed of HisG and HisZ subunits.</text>
</comment>
<evidence type="ECO:0000256" key="15">
    <source>
        <dbReference type="NCBIfam" id="TIGR00070"/>
    </source>
</evidence>
<dbReference type="Pfam" id="PF01634">
    <property type="entry name" value="HisG"/>
    <property type="match status" value="1"/>
</dbReference>
<dbReference type="InterPro" id="IPR001348">
    <property type="entry name" value="ATP_PRibTrfase_HisG"/>
</dbReference>
<evidence type="ECO:0000256" key="13">
    <source>
        <dbReference type="ARBA" id="ARBA00023102"/>
    </source>
</evidence>
<keyword evidence="18" id="KW-1185">Reference proteome</keyword>
<evidence type="ECO:0000313" key="18">
    <source>
        <dbReference type="Proteomes" id="UP000237350"/>
    </source>
</evidence>
<evidence type="ECO:0000256" key="14">
    <source>
        <dbReference type="ARBA" id="ARBA00024861"/>
    </source>
</evidence>
<keyword evidence="12" id="KW-0067">ATP-binding</keyword>
<sequence length="211" mass="23184">MITIALPKGRLFEKTSKILARCGYHLTLGDRQLVAEEPRGEIRAILVKNSDLPTYVHHGIAGLGVCGSDVIYESGHEFFELLTLPFGGTRICLAGRKEDPGQPRDATVLRVATKFTRFTRDAFHQRGIPVDVIRLDGSVELAPVLGLAPYIVDLVETGSTLVAHNLEVKETLGNTEVRLIANPAFYKYHFDRVNTFVTTLQEALKAGQGEG</sequence>
<evidence type="ECO:0000256" key="8">
    <source>
        <dbReference type="ARBA" id="ARBA00022605"/>
    </source>
</evidence>
<protein>
    <recommendedName>
        <fullName evidence="6 15">ATP phosphoribosyltransferase</fullName>
        <ecNumber evidence="6 15">2.4.2.17</ecNumber>
    </recommendedName>
</protein>
<evidence type="ECO:0000256" key="9">
    <source>
        <dbReference type="ARBA" id="ARBA00022676"/>
    </source>
</evidence>
<keyword evidence="9 17" id="KW-0328">Glycosyltransferase</keyword>
<evidence type="ECO:0000256" key="4">
    <source>
        <dbReference type="ARBA" id="ARBA00009489"/>
    </source>
</evidence>
<dbReference type="PANTHER" id="PTHR21403">
    <property type="entry name" value="ATP PHOSPHORIBOSYLTRANSFERASE ATP-PRTASE"/>
    <property type="match status" value="1"/>
</dbReference>
<dbReference type="Gene3D" id="3.40.190.10">
    <property type="entry name" value="Periplasmic binding protein-like II"/>
    <property type="match status" value="2"/>
</dbReference>
<evidence type="ECO:0000256" key="7">
    <source>
        <dbReference type="ARBA" id="ARBA00022490"/>
    </source>
</evidence>
<dbReference type="OrthoDB" id="9801867at2"/>
<dbReference type="GO" id="GO:0003879">
    <property type="term" value="F:ATP phosphoribosyltransferase activity"/>
    <property type="evidence" value="ECO:0007669"/>
    <property type="project" value="UniProtKB-UniRule"/>
</dbReference>
<dbReference type="InterPro" id="IPR018198">
    <property type="entry name" value="ATP_PRibTrfase_CS"/>
</dbReference>
<dbReference type="EC" id="2.4.2.17" evidence="6 15"/>
<comment type="catalytic activity">
    <reaction evidence="1">
        <text>1-(5-phospho-beta-D-ribosyl)-ATP + diphosphate = 5-phospho-alpha-D-ribose 1-diphosphate + ATP</text>
        <dbReference type="Rhea" id="RHEA:18473"/>
        <dbReference type="ChEBI" id="CHEBI:30616"/>
        <dbReference type="ChEBI" id="CHEBI:33019"/>
        <dbReference type="ChEBI" id="CHEBI:58017"/>
        <dbReference type="ChEBI" id="CHEBI:73183"/>
        <dbReference type="EC" id="2.4.2.17"/>
    </reaction>
</comment>
<evidence type="ECO:0000256" key="3">
    <source>
        <dbReference type="ARBA" id="ARBA00004667"/>
    </source>
</evidence>
<dbReference type="PANTHER" id="PTHR21403:SF8">
    <property type="entry name" value="ATP PHOSPHORIBOSYLTRANSFERASE"/>
    <property type="match status" value="1"/>
</dbReference>
<keyword evidence="8" id="KW-0028">Amino-acid biosynthesis</keyword>
<name>A0A2S4JWV7_9SPIO</name>
<dbReference type="CDD" id="cd13595">
    <property type="entry name" value="PBP2_HisGs"/>
    <property type="match status" value="1"/>
</dbReference>